<name>A0A7K0DK94_9NOCA</name>
<comment type="caution">
    <text evidence="2">The sequence shown here is derived from an EMBL/GenBank/DDBJ whole genome shotgun (WGS) entry which is preliminary data.</text>
</comment>
<dbReference type="PANTHER" id="PTHR15020">
    <property type="entry name" value="FLAVIN REDUCTASE-RELATED"/>
    <property type="match status" value="1"/>
</dbReference>
<dbReference type="EMBL" id="WEGI01000003">
    <property type="protein sequence ID" value="MQY26233.1"/>
    <property type="molecule type" value="Genomic_DNA"/>
</dbReference>
<proteinExistence type="predicted"/>
<organism evidence="2 3">
    <name type="scientific">Nocardia aurantia</name>
    <dbReference type="NCBI Taxonomy" id="2585199"/>
    <lineage>
        <taxon>Bacteria</taxon>
        <taxon>Bacillati</taxon>
        <taxon>Actinomycetota</taxon>
        <taxon>Actinomycetes</taxon>
        <taxon>Mycobacteriales</taxon>
        <taxon>Nocardiaceae</taxon>
        <taxon>Nocardia</taxon>
    </lineage>
</organism>
<evidence type="ECO:0000313" key="3">
    <source>
        <dbReference type="Proteomes" id="UP000431401"/>
    </source>
</evidence>
<keyword evidence="3" id="KW-1185">Reference proteome</keyword>
<dbReference type="OrthoDB" id="4248066at2"/>
<dbReference type="InterPro" id="IPR036291">
    <property type="entry name" value="NAD(P)-bd_dom_sf"/>
</dbReference>
<evidence type="ECO:0000259" key="1">
    <source>
        <dbReference type="Pfam" id="PF13460"/>
    </source>
</evidence>
<sequence length="216" mass="22001">MRIVIAGGHGKVALLLTRLLAGRGDEVFGLVRNPAHTGDLEAAGARPVRMSLEDTTVDEVAALLDGADAAVFAAGAGPGSGAARKYTVDRDGSVLLARAAEAAKVPRFLQISSAGAGQPVTRGDETWAAYIDAKTQAEEDLRARPLDWTILRPGSLTDEPGTGLVTLTEPPGARGAIPRADVAAVLAAVLDAPGTIGKTLELIAGSTPIDQAVAVI</sequence>
<dbReference type="Proteomes" id="UP000431401">
    <property type="component" value="Unassembled WGS sequence"/>
</dbReference>
<accession>A0A7K0DK94</accession>
<protein>
    <submittedName>
        <fullName evidence="2">Putative sugar epimerase YhfK</fullName>
        <ecNumber evidence="2">4.-.-.-</ecNumber>
    </submittedName>
</protein>
<dbReference type="InterPro" id="IPR016040">
    <property type="entry name" value="NAD(P)-bd_dom"/>
</dbReference>
<dbReference type="RefSeq" id="WP_153340489.1">
    <property type="nucleotide sequence ID" value="NZ_WEGI01000003.1"/>
</dbReference>
<evidence type="ECO:0000313" key="2">
    <source>
        <dbReference type="EMBL" id="MQY26233.1"/>
    </source>
</evidence>
<dbReference type="Pfam" id="PF13460">
    <property type="entry name" value="NAD_binding_10"/>
    <property type="match status" value="1"/>
</dbReference>
<dbReference type="AlphaFoldDB" id="A0A7K0DK94"/>
<gene>
    <name evidence="2" type="primary">yhfK</name>
    <name evidence="2" type="ORF">NRB56_17950</name>
</gene>
<dbReference type="GO" id="GO:0016829">
    <property type="term" value="F:lyase activity"/>
    <property type="evidence" value="ECO:0007669"/>
    <property type="project" value="UniProtKB-KW"/>
</dbReference>
<dbReference type="PANTHER" id="PTHR15020:SF50">
    <property type="entry name" value="UPF0659 PROTEIN YMR090W"/>
    <property type="match status" value="1"/>
</dbReference>
<keyword evidence="2" id="KW-0456">Lyase</keyword>
<reference evidence="2 3" key="1">
    <citation type="submission" date="2019-10" db="EMBL/GenBank/DDBJ databases">
        <title>Nocardia macrotermitis sp. nov. and Nocardia aurantia sp. nov., isolated from the gut of fungus growing-termite Macrotermes natalensis.</title>
        <authorList>
            <person name="Benndorf R."/>
            <person name="Schwitalla J."/>
            <person name="Martin K."/>
            <person name="De Beer W."/>
            <person name="Kaster A.-K."/>
            <person name="Vollmers J."/>
            <person name="Poulsen M."/>
            <person name="Beemelmanns C."/>
        </authorList>
    </citation>
    <scope>NUCLEOTIDE SEQUENCE [LARGE SCALE GENOMIC DNA]</scope>
    <source>
        <strain evidence="2 3">RB56</strain>
    </source>
</reference>
<dbReference type="SUPFAM" id="SSF51735">
    <property type="entry name" value="NAD(P)-binding Rossmann-fold domains"/>
    <property type="match status" value="1"/>
</dbReference>
<feature type="domain" description="NAD(P)-binding" evidence="1">
    <location>
        <begin position="7"/>
        <end position="193"/>
    </location>
</feature>
<dbReference type="Gene3D" id="3.40.50.720">
    <property type="entry name" value="NAD(P)-binding Rossmann-like Domain"/>
    <property type="match status" value="1"/>
</dbReference>
<dbReference type="EC" id="4.-.-.-" evidence="2"/>